<name>A0A089MDV4_9BACL</name>
<keyword evidence="1" id="KW-1003">Cell membrane</keyword>
<evidence type="ECO:0000313" key="7">
    <source>
        <dbReference type="EMBL" id="AIQ69668.1"/>
    </source>
</evidence>
<evidence type="ECO:0000256" key="6">
    <source>
        <dbReference type="SAM" id="MobiDB-lite"/>
    </source>
</evidence>
<proteinExistence type="predicted"/>
<dbReference type="SUPFAM" id="SSF53850">
    <property type="entry name" value="Periplasmic binding protein-like II"/>
    <property type="match status" value="1"/>
</dbReference>
<dbReference type="InterPro" id="IPR050490">
    <property type="entry name" value="Bact_solute-bd_prot1"/>
</dbReference>
<reference evidence="7 8" key="1">
    <citation type="submission" date="2014-08" db="EMBL/GenBank/DDBJ databases">
        <title>Comparative genomics of the Paenibacillus odorifer group.</title>
        <authorList>
            <person name="den Bakker H.C."/>
            <person name="Tsai Y.-C."/>
            <person name="Martin N."/>
            <person name="Korlach J."/>
            <person name="Wiedmann M."/>
        </authorList>
    </citation>
    <scope>NUCLEOTIDE SEQUENCE [LARGE SCALE GENOMIC DNA]</scope>
    <source>
        <strain evidence="7 8">DSM 15220</strain>
    </source>
</reference>
<keyword evidence="2" id="KW-0732">Signal</keyword>
<sequence>MEHRFRRILKTVTHWRESGMFTRYAVFYNPKCKDDVNAINTSKRGMTMNFKRKLVPLVATAALMVTTLAGCSGSNNSAAESSASPEGAAKTETGSKTASIKAMTILFGNPPATENNKALEDLEKRGNVDLDVTFVPSEAYTDKLSVAVSAGNSYDLLLMDGGKDDKFSNLVKMGAFHDLTPYIEKTKNISKIDDTVWNGIKVDGKVYGIPRPRGLYGGGEANILIRKDWLDKYNLAVPKTVDELTNALAVFKEKDPAGGGKTIPFSIYGVDGINSPGPFAGVAPIQFAFGVPNIWKLDNGNAVRDFQTPEYKAFLEWLKDSWSKGLIDKDAPVLKNQGQARSKFLAGTAGAFVGNVSDMAETNIEKLKQTDPNAEIAIVDVLEGANGQKGVALLGGYYGLWAIPSSVKEDKVQQIVDFLDFSASEENVAFSKAGVAGIHSSDFKDGIAVQTEEQKKQYDLDKPSQFVLENRVDPYVYAGSKDPEILKAQRATLDAISKVGIENPFLSYNSATASKNPDSYKKMSAVMTKYVLGEGTWDDVQKEIDAWTNGTGAQIAKDLLDQYNAEHK</sequence>
<gene>
    <name evidence="7" type="ORF">PGRAT_20070</name>
</gene>
<evidence type="ECO:0000256" key="4">
    <source>
        <dbReference type="ARBA" id="ARBA00023139"/>
    </source>
</evidence>
<dbReference type="KEGG" id="pgm:PGRAT_20070"/>
<dbReference type="eggNOG" id="COG1653">
    <property type="taxonomic scope" value="Bacteria"/>
</dbReference>
<dbReference type="PANTHER" id="PTHR43649:SF33">
    <property type="entry name" value="POLYGALACTURONAN_RHAMNOGALACTURONAN-BINDING PROTEIN YTCQ"/>
    <property type="match status" value="1"/>
</dbReference>
<accession>A0A089MDV4</accession>
<dbReference type="STRING" id="189425.PGRAT_20070"/>
<dbReference type="HOGENOM" id="CLU_021021_3_2_9"/>
<keyword evidence="4" id="KW-0564">Palmitate</keyword>
<evidence type="ECO:0000313" key="8">
    <source>
        <dbReference type="Proteomes" id="UP000029500"/>
    </source>
</evidence>
<keyword evidence="3" id="KW-0472">Membrane</keyword>
<feature type="compositionally biased region" description="Low complexity" evidence="6">
    <location>
        <begin position="73"/>
        <end position="88"/>
    </location>
</feature>
<keyword evidence="8" id="KW-1185">Reference proteome</keyword>
<dbReference type="AlphaFoldDB" id="A0A089MDV4"/>
<dbReference type="EMBL" id="CP009287">
    <property type="protein sequence ID" value="AIQ69668.1"/>
    <property type="molecule type" value="Genomic_DNA"/>
</dbReference>
<feature type="region of interest" description="Disordered" evidence="6">
    <location>
        <begin position="73"/>
        <end position="95"/>
    </location>
</feature>
<evidence type="ECO:0000256" key="1">
    <source>
        <dbReference type="ARBA" id="ARBA00022475"/>
    </source>
</evidence>
<evidence type="ECO:0000256" key="5">
    <source>
        <dbReference type="ARBA" id="ARBA00023288"/>
    </source>
</evidence>
<protein>
    <recommendedName>
        <fullName evidence="9">ABC transporter substrate-binding protein</fullName>
    </recommendedName>
</protein>
<keyword evidence="5" id="KW-0449">Lipoprotein</keyword>
<dbReference type="Pfam" id="PF13416">
    <property type="entry name" value="SBP_bac_8"/>
    <property type="match status" value="1"/>
</dbReference>
<evidence type="ECO:0000256" key="2">
    <source>
        <dbReference type="ARBA" id="ARBA00022729"/>
    </source>
</evidence>
<dbReference type="PANTHER" id="PTHR43649">
    <property type="entry name" value="ARABINOSE-BINDING PROTEIN-RELATED"/>
    <property type="match status" value="1"/>
</dbReference>
<dbReference type="Proteomes" id="UP000029500">
    <property type="component" value="Chromosome"/>
</dbReference>
<organism evidence="7 8">
    <name type="scientific">Paenibacillus graminis</name>
    <dbReference type="NCBI Taxonomy" id="189425"/>
    <lineage>
        <taxon>Bacteria</taxon>
        <taxon>Bacillati</taxon>
        <taxon>Bacillota</taxon>
        <taxon>Bacilli</taxon>
        <taxon>Bacillales</taxon>
        <taxon>Paenibacillaceae</taxon>
        <taxon>Paenibacillus</taxon>
    </lineage>
</organism>
<dbReference type="InterPro" id="IPR006059">
    <property type="entry name" value="SBP"/>
</dbReference>
<evidence type="ECO:0000256" key="3">
    <source>
        <dbReference type="ARBA" id="ARBA00023136"/>
    </source>
</evidence>
<evidence type="ECO:0008006" key="9">
    <source>
        <dbReference type="Google" id="ProtNLM"/>
    </source>
</evidence>
<dbReference type="Gene3D" id="3.40.190.10">
    <property type="entry name" value="Periplasmic binding protein-like II"/>
    <property type="match status" value="2"/>
</dbReference>